<evidence type="ECO:0000313" key="4">
    <source>
        <dbReference type="Proteomes" id="UP000235162"/>
    </source>
</evidence>
<comment type="caution">
    <text evidence="3">The sequence shown here is derived from an EMBL/GenBank/DDBJ whole genome shotgun (WGS) entry which is preliminary data.</text>
</comment>
<dbReference type="RefSeq" id="WP_084197729.1">
    <property type="nucleotide sequence ID" value="NZ_BMYL01000006.1"/>
</dbReference>
<accession>A0AAP8MBL9</accession>
<gene>
    <name evidence="3" type="ORF">C0029_17635</name>
</gene>
<evidence type="ECO:0000313" key="3">
    <source>
        <dbReference type="EMBL" id="PLW84822.1"/>
    </source>
</evidence>
<protein>
    <recommendedName>
        <fullName evidence="5">DUF1640 domain-containing protein</fullName>
    </recommendedName>
</protein>
<evidence type="ECO:0008006" key="5">
    <source>
        <dbReference type="Google" id="ProtNLM"/>
    </source>
</evidence>
<keyword evidence="2" id="KW-0472">Membrane</keyword>
<reference evidence="3 4" key="1">
    <citation type="submission" date="2018-01" db="EMBL/GenBank/DDBJ databases">
        <title>The draft genome sequence of Halioglobus japonicus S1-36.</title>
        <authorList>
            <person name="Du Z.-J."/>
            <person name="Shi M.-J."/>
        </authorList>
    </citation>
    <scope>NUCLEOTIDE SEQUENCE [LARGE SCALE GENOMIC DNA]</scope>
    <source>
        <strain evidence="3 4">S1-36</strain>
    </source>
</reference>
<sequence length="89" mass="10080">MATTTFDTLKSARHRQEAGFSRKQAEAQGEMLAEAFKITMEDLVTREYLDARLEAFKAQVDAKFRLVIWAQGLTIAVIVLPQLRAFFTA</sequence>
<keyword evidence="2" id="KW-1133">Transmembrane helix</keyword>
<dbReference type="EMBL" id="PKUR01000005">
    <property type="protein sequence ID" value="PLW84822.1"/>
    <property type="molecule type" value="Genomic_DNA"/>
</dbReference>
<feature type="region of interest" description="Disordered" evidence="1">
    <location>
        <begin position="1"/>
        <end position="26"/>
    </location>
</feature>
<name>A0AAP8MBL9_9GAMM</name>
<keyword evidence="2" id="KW-0812">Transmembrane</keyword>
<evidence type="ECO:0000256" key="2">
    <source>
        <dbReference type="SAM" id="Phobius"/>
    </source>
</evidence>
<keyword evidence="4" id="KW-1185">Reference proteome</keyword>
<dbReference type="KEGG" id="hja:BST95_00570"/>
<organism evidence="3 4">
    <name type="scientific">Halioglobus japonicus</name>
    <dbReference type="NCBI Taxonomy" id="930805"/>
    <lineage>
        <taxon>Bacteria</taxon>
        <taxon>Pseudomonadati</taxon>
        <taxon>Pseudomonadota</taxon>
        <taxon>Gammaproteobacteria</taxon>
        <taxon>Cellvibrionales</taxon>
        <taxon>Halieaceae</taxon>
        <taxon>Halioglobus</taxon>
    </lineage>
</organism>
<feature type="transmembrane region" description="Helical" evidence="2">
    <location>
        <begin position="66"/>
        <end position="87"/>
    </location>
</feature>
<proteinExistence type="predicted"/>
<evidence type="ECO:0000256" key="1">
    <source>
        <dbReference type="SAM" id="MobiDB-lite"/>
    </source>
</evidence>
<dbReference type="Proteomes" id="UP000235162">
    <property type="component" value="Unassembled WGS sequence"/>
</dbReference>
<dbReference type="AlphaFoldDB" id="A0AAP8MBL9"/>